<keyword evidence="2" id="KW-1185">Reference proteome</keyword>
<sequence length="163" mass="18192">MTSHEEFPPTIIVVHPKEKRSKCSVEPLRGTPGFEFWKFPVSRTEPMTGYYRLGLGGPLLTPEDRNSGLLVLDATWKLAGPMEEAFDDVPIRSLKPWKTAYPRKSKLFEDPAEGLATIEAVFAAYAQLGRSTDGMLDSYYWGEQFLEINSELLSSTLGTGTSK</sequence>
<gene>
    <name evidence="1" type="ORF">KOR42_28250</name>
</gene>
<dbReference type="EMBL" id="SIHI01000004">
    <property type="protein sequence ID" value="TWT55439.1"/>
    <property type="molecule type" value="Genomic_DNA"/>
</dbReference>
<dbReference type="OrthoDB" id="267170at2"/>
<reference evidence="1 2" key="1">
    <citation type="submission" date="2019-02" db="EMBL/GenBank/DDBJ databases">
        <title>Deep-cultivation of Planctomycetes and their phenomic and genomic characterization uncovers novel biology.</title>
        <authorList>
            <person name="Wiegand S."/>
            <person name="Jogler M."/>
            <person name="Boedeker C."/>
            <person name="Pinto D."/>
            <person name="Vollmers J."/>
            <person name="Rivas-Marin E."/>
            <person name="Kohn T."/>
            <person name="Peeters S.H."/>
            <person name="Heuer A."/>
            <person name="Rast P."/>
            <person name="Oberbeckmann S."/>
            <person name="Bunk B."/>
            <person name="Jeske O."/>
            <person name="Meyerdierks A."/>
            <person name="Storesund J.E."/>
            <person name="Kallscheuer N."/>
            <person name="Luecker S."/>
            <person name="Lage O.M."/>
            <person name="Pohl T."/>
            <person name="Merkel B.J."/>
            <person name="Hornburger P."/>
            <person name="Mueller R.-W."/>
            <person name="Bruemmer F."/>
            <person name="Labrenz M."/>
            <person name="Spormann A.M."/>
            <person name="Op Den Camp H."/>
            <person name="Overmann J."/>
            <person name="Amann R."/>
            <person name="Jetten M.S.M."/>
            <person name="Mascher T."/>
            <person name="Medema M.H."/>
            <person name="Devos D.P."/>
            <person name="Kaster A.-K."/>
            <person name="Ovreas L."/>
            <person name="Rohde M."/>
            <person name="Galperin M.Y."/>
            <person name="Jogler C."/>
        </authorList>
    </citation>
    <scope>NUCLEOTIDE SEQUENCE [LARGE SCALE GENOMIC DNA]</scope>
    <source>
        <strain evidence="1 2">KOR42</strain>
    </source>
</reference>
<evidence type="ECO:0008006" key="3">
    <source>
        <dbReference type="Google" id="ProtNLM"/>
    </source>
</evidence>
<name>A0A5C5WYU3_9PLAN</name>
<dbReference type="RefSeq" id="WP_146510334.1">
    <property type="nucleotide sequence ID" value="NZ_SIHI01000004.1"/>
</dbReference>
<dbReference type="Proteomes" id="UP000317243">
    <property type="component" value="Unassembled WGS sequence"/>
</dbReference>
<evidence type="ECO:0000313" key="2">
    <source>
        <dbReference type="Proteomes" id="UP000317243"/>
    </source>
</evidence>
<proteinExistence type="predicted"/>
<comment type="caution">
    <text evidence="1">The sequence shown here is derived from an EMBL/GenBank/DDBJ whole genome shotgun (WGS) entry which is preliminary data.</text>
</comment>
<dbReference type="AlphaFoldDB" id="A0A5C5WYU3"/>
<evidence type="ECO:0000313" key="1">
    <source>
        <dbReference type="EMBL" id="TWT55439.1"/>
    </source>
</evidence>
<accession>A0A5C5WYU3</accession>
<protein>
    <recommendedName>
        <fullName evidence="3">16S/18S rRNA aminocarboxypropyltransferase Tsr3 C-terminal domain-containing protein</fullName>
    </recommendedName>
</protein>
<organism evidence="1 2">
    <name type="scientific">Thalassoglobus neptunius</name>
    <dbReference type="NCBI Taxonomy" id="1938619"/>
    <lineage>
        <taxon>Bacteria</taxon>
        <taxon>Pseudomonadati</taxon>
        <taxon>Planctomycetota</taxon>
        <taxon>Planctomycetia</taxon>
        <taxon>Planctomycetales</taxon>
        <taxon>Planctomycetaceae</taxon>
        <taxon>Thalassoglobus</taxon>
    </lineage>
</organism>